<reference evidence="2 3" key="1">
    <citation type="submission" date="2017-07" db="EMBL/GenBank/DDBJ databases">
        <title>Genome sequencing and assembly of Paenibacillus rigui.</title>
        <authorList>
            <person name="Mayilraj S."/>
        </authorList>
    </citation>
    <scope>NUCLEOTIDE SEQUENCE [LARGE SCALE GENOMIC DNA]</scope>
    <source>
        <strain evidence="2 3">JCM 16352</strain>
    </source>
</reference>
<name>A0A229UX63_9BACL</name>
<comment type="caution">
    <text evidence="2">The sequence shown here is derived from an EMBL/GenBank/DDBJ whole genome shotgun (WGS) entry which is preliminary data.</text>
</comment>
<dbReference type="Proteomes" id="UP000215509">
    <property type="component" value="Unassembled WGS sequence"/>
</dbReference>
<accession>A0A229UX63</accession>
<dbReference type="AlphaFoldDB" id="A0A229UX63"/>
<dbReference type="RefSeq" id="WP_094012995.1">
    <property type="nucleotide sequence ID" value="NZ_NMQW01000002.1"/>
</dbReference>
<organism evidence="2 3">
    <name type="scientific">Paenibacillus rigui</name>
    <dbReference type="NCBI Taxonomy" id="554312"/>
    <lineage>
        <taxon>Bacteria</taxon>
        <taxon>Bacillati</taxon>
        <taxon>Bacillota</taxon>
        <taxon>Bacilli</taxon>
        <taxon>Bacillales</taxon>
        <taxon>Paenibacillaceae</taxon>
        <taxon>Paenibacillus</taxon>
    </lineage>
</organism>
<dbReference type="OrthoDB" id="9789943at2"/>
<dbReference type="PANTHER" id="PTHR34351:SF2">
    <property type="entry name" value="DUF58 DOMAIN-CONTAINING PROTEIN"/>
    <property type="match status" value="1"/>
</dbReference>
<feature type="domain" description="DUF58" evidence="1">
    <location>
        <begin position="185"/>
        <end position="266"/>
    </location>
</feature>
<dbReference type="PANTHER" id="PTHR34351">
    <property type="entry name" value="SLR1927 PROTEIN-RELATED"/>
    <property type="match status" value="1"/>
</dbReference>
<protein>
    <submittedName>
        <fullName evidence="2">DUF58 domain-containing protein</fullName>
    </submittedName>
</protein>
<sequence>MAVHWFVLVTLLLLALQGMLFRLFGGRGLTYERYFGTRACYAGQEVELVERIANRSIRPLPWLRLESLMHASLQFRRQANLDIDSGTLFQNHKSFFSLMPFTQITRRHRIVTTKRGCYRLNTATLTSGDLLGLYRNTLRLSLDAELLVYPRPAELHEWELPSHSWMGDISVRRWIIDDPFMRAGAREYQSGDPLSGIHWKATARSGRLQVHQRDYTADHRLMIYLNVEDHAAMWSQVNDEALFELGMSYAAGIAQYAIEQGMAAGFGTNACDIDRPLDSVRVEPRNGSEQLELLLTTMARVVVARRIPFDTFLEEEAGSGLTNCDILILSAYVSDKMELPMEQLRHNGNAVEVLWLKPAADTAAEGSNNRGASA</sequence>
<dbReference type="Pfam" id="PF01882">
    <property type="entry name" value="DUF58"/>
    <property type="match status" value="1"/>
</dbReference>
<dbReference type="InterPro" id="IPR002881">
    <property type="entry name" value="DUF58"/>
</dbReference>
<evidence type="ECO:0000313" key="2">
    <source>
        <dbReference type="EMBL" id="OXM87745.1"/>
    </source>
</evidence>
<evidence type="ECO:0000259" key="1">
    <source>
        <dbReference type="Pfam" id="PF01882"/>
    </source>
</evidence>
<proteinExistence type="predicted"/>
<dbReference type="EMBL" id="NMQW01000002">
    <property type="protein sequence ID" value="OXM87745.1"/>
    <property type="molecule type" value="Genomic_DNA"/>
</dbReference>
<evidence type="ECO:0000313" key="3">
    <source>
        <dbReference type="Proteomes" id="UP000215509"/>
    </source>
</evidence>
<gene>
    <name evidence="2" type="ORF">CF651_01090</name>
</gene>
<keyword evidence="3" id="KW-1185">Reference proteome</keyword>